<feature type="active site" description="Phosphocysteine intermediate" evidence="1">
    <location>
        <position position="100"/>
    </location>
</feature>
<sequence length="321" mass="37891">MDARPKINAQLNKAKGAGFENAAFYKNIRIEFLNIHNIHVMKKSRQALAKIIHTPKHKDKDWLAQLGNTEWLSHVRSLLKGTLRIVNVIHHQRCSVLCHCSDGWDRTSQLCCLAQLCLDPYFRTTKGFIVLIEKDWLSFGHQFDKRIGHRTHDNTSDSERSPIFEQFIDCVWQLTQQFPSHFEFSQHFLITLLNHVYSCRFGTFLGDSAKQRDDLKLSKFTLSLWTFLQNCHASESFVNVFYDSHGTRNDILFPKYHSKIIRFWNNYYLMHCPEHIMNAKPEFLDTNIYEQKFLQLQKELQRIKRKYRAKSDAPVVEVDID</sequence>
<evidence type="ECO:0000313" key="4">
    <source>
        <dbReference type="EMBL" id="ETO10496.1"/>
    </source>
</evidence>
<protein>
    <submittedName>
        <fullName evidence="4">Myotubularin-related protein 2</fullName>
    </submittedName>
</protein>
<dbReference type="OrthoDB" id="271628at2759"/>
<keyword evidence="5" id="KW-1185">Reference proteome</keyword>
<dbReference type="PANTHER" id="PTHR10807:SF128">
    <property type="entry name" value="PHOSPHATIDYLINOSITOL-3,5-BISPHOSPHATE 3-PHOSPHATASE"/>
    <property type="match status" value="1"/>
</dbReference>
<dbReference type="GO" id="GO:0004438">
    <property type="term" value="F:phosphatidylinositol-3-phosphate phosphatase activity"/>
    <property type="evidence" value="ECO:0007669"/>
    <property type="project" value="TreeGrafter"/>
</dbReference>
<dbReference type="GO" id="GO:0016020">
    <property type="term" value="C:membrane"/>
    <property type="evidence" value="ECO:0007669"/>
    <property type="project" value="TreeGrafter"/>
</dbReference>
<accession>X6MA23</accession>
<evidence type="ECO:0000256" key="1">
    <source>
        <dbReference type="PIRSR" id="PIRSR630564-1"/>
    </source>
</evidence>
<dbReference type="EMBL" id="ASPP01023435">
    <property type="protein sequence ID" value="ETO10496.1"/>
    <property type="molecule type" value="Genomic_DNA"/>
</dbReference>
<evidence type="ECO:0000313" key="5">
    <source>
        <dbReference type="Proteomes" id="UP000023152"/>
    </source>
</evidence>
<dbReference type="InterPro" id="IPR030564">
    <property type="entry name" value="Myotubularin"/>
</dbReference>
<dbReference type="CDD" id="cd14507">
    <property type="entry name" value="PTP-MTM-like"/>
    <property type="match status" value="1"/>
</dbReference>
<dbReference type="OMA" id="NCHASES"/>
<evidence type="ECO:0000256" key="2">
    <source>
        <dbReference type="PIRSR" id="PIRSR630564-2"/>
    </source>
</evidence>
<gene>
    <name evidence="4" type="ORF">RFI_26879</name>
</gene>
<dbReference type="AlphaFoldDB" id="X6MA23"/>
<proteinExistence type="predicted"/>
<dbReference type="InterPro" id="IPR010569">
    <property type="entry name" value="Myotubularin-like_Pase_dom"/>
</dbReference>
<feature type="binding site" evidence="2">
    <location>
        <begin position="12"/>
        <end position="15"/>
    </location>
    <ligand>
        <name>substrate</name>
    </ligand>
</feature>
<feature type="domain" description="Myotubularin phosphatase" evidence="3">
    <location>
        <begin position="1"/>
        <end position="268"/>
    </location>
</feature>
<dbReference type="Proteomes" id="UP000023152">
    <property type="component" value="Unassembled WGS sequence"/>
</dbReference>
<name>X6MA23_RETFI</name>
<dbReference type="GO" id="GO:0005737">
    <property type="term" value="C:cytoplasm"/>
    <property type="evidence" value="ECO:0007669"/>
    <property type="project" value="TreeGrafter"/>
</dbReference>
<feature type="binding site" evidence="2">
    <location>
        <begin position="100"/>
        <end position="106"/>
    </location>
    <ligand>
        <name>substrate</name>
    </ligand>
</feature>
<feature type="binding site" evidence="2">
    <location>
        <begin position="37"/>
        <end position="38"/>
    </location>
    <ligand>
        <name>substrate</name>
    </ligand>
</feature>
<dbReference type="PROSITE" id="PS51339">
    <property type="entry name" value="PPASE_MYOTUBULARIN"/>
    <property type="match status" value="1"/>
</dbReference>
<dbReference type="SUPFAM" id="SSF52799">
    <property type="entry name" value="(Phosphotyrosine protein) phosphatases II"/>
    <property type="match status" value="1"/>
</dbReference>
<comment type="caution">
    <text evidence="4">The sequence shown here is derived from an EMBL/GenBank/DDBJ whole genome shotgun (WGS) entry which is preliminary data.</text>
</comment>
<dbReference type="PANTHER" id="PTHR10807">
    <property type="entry name" value="MYOTUBULARIN-RELATED"/>
    <property type="match status" value="1"/>
</dbReference>
<dbReference type="GO" id="GO:0046856">
    <property type="term" value="P:phosphatidylinositol dephosphorylation"/>
    <property type="evidence" value="ECO:0007669"/>
    <property type="project" value="TreeGrafter"/>
</dbReference>
<organism evidence="4 5">
    <name type="scientific">Reticulomyxa filosa</name>
    <dbReference type="NCBI Taxonomy" id="46433"/>
    <lineage>
        <taxon>Eukaryota</taxon>
        <taxon>Sar</taxon>
        <taxon>Rhizaria</taxon>
        <taxon>Retaria</taxon>
        <taxon>Foraminifera</taxon>
        <taxon>Monothalamids</taxon>
        <taxon>Reticulomyxidae</taxon>
        <taxon>Reticulomyxa</taxon>
    </lineage>
</organism>
<dbReference type="Pfam" id="PF06602">
    <property type="entry name" value="Myotub-related"/>
    <property type="match status" value="1"/>
</dbReference>
<dbReference type="InterPro" id="IPR029021">
    <property type="entry name" value="Prot-tyrosine_phosphatase-like"/>
</dbReference>
<evidence type="ECO:0000259" key="3">
    <source>
        <dbReference type="PROSITE" id="PS51339"/>
    </source>
</evidence>
<reference evidence="4 5" key="1">
    <citation type="journal article" date="2013" name="Curr. Biol.">
        <title>The Genome of the Foraminiferan Reticulomyxa filosa.</title>
        <authorList>
            <person name="Glockner G."/>
            <person name="Hulsmann N."/>
            <person name="Schleicher M."/>
            <person name="Noegel A.A."/>
            <person name="Eichinger L."/>
            <person name="Gallinger C."/>
            <person name="Pawlowski J."/>
            <person name="Sierra R."/>
            <person name="Euteneuer U."/>
            <person name="Pillet L."/>
            <person name="Moustafa A."/>
            <person name="Platzer M."/>
            <person name="Groth M."/>
            <person name="Szafranski K."/>
            <person name="Schliwa M."/>
        </authorList>
    </citation>
    <scope>NUCLEOTIDE SEQUENCE [LARGE SCALE GENOMIC DNA]</scope>
</reference>